<protein>
    <submittedName>
        <fullName evidence="1">Uncharacterized protein</fullName>
    </submittedName>
</protein>
<name>A0A4C1W6B7_EUMVA</name>
<gene>
    <name evidence="1" type="ORF">EVAR_35973_1</name>
</gene>
<dbReference type="AlphaFoldDB" id="A0A4C1W6B7"/>
<evidence type="ECO:0000313" key="2">
    <source>
        <dbReference type="Proteomes" id="UP000299102"/>
    </source>
</evidence>
<dbReference type="OrthoDB" id="7697103at2759"/>
<comment type="caution">
    <text evidence="1">The sequence shown here is derived from an EMBL/GenBank/DDBJ whole genome shotgun (WGS) entry which is preliminary data.</text>
</comment>
<sequence length="136" mass="15755">MKTDRHVNYHEIWASLSISMSQIQSILHKNLDIKKAVLVVNPTHLTEVQKTDRVDRYNAMLSRLKKKAPNLVYFQCALHIIQRLKRMKAGIAAGYDRVLLEMLRGGGGIVARLLYQLLLYQLCTYIDLKNAYKKKK</sequence>
<reference evidence="1 2" key="1">
    <citation type="journal article" date="2019" name="Commun. Biol.">
        <title>The bagworm genome reveals a unique fibroin gene that provides high tensile strength.</title>
        <authorList>
            <person name="Kono N."/>
            <person name="Nakamura H."/>
            <person name="Ohtoshi R."/>
            <person name="Tomita M."/>
            <person name="Numata K."/>
            <person name="Arakawa K."/>
        </authorList>
    </citation>
    <scope>NUCLEOTIDE SEQUENCE [LARGE SCALE GENOMIC DNA]</scope>
</reference>
<dbReference type="EMBL" id="BGZK01000469">
    <property type="protein sequence ID" value="GBP45704.1"/>
    <property type="molecule type" value="Genomic_DNA"/>
</dbReference>
<dbReference type="Proteomes" id="UP000299102">
    <property type="component" value="Unassembled WGS sequence"/>
</dbReference>
<accession>A0A4C1W6B7</accession>
<proteinExistence type="predicted"/>
<evidence type="ECO:0000313" key="1">
    <source>
        <dbReference type="EMBL" id="GBP45704.1"/>
    </source>
</evidence>
<organism evidence="1 2">
    <name type="scientific">Eumeta variegata</name>
    <name type="common">Bagworm moth</name>
    <name type="synonym">Eumeta japonica</name>
    <dbReference type="NCBI Taxonomy" id="151549"/>
    <lineage>
        <taxon>Eukaryota</taxon>
        <taxon>Metazoa</taxon>
        <taxon>Ecdysozoa</taxon>
        <taxon>Arthropoda</taxon>
        <taxon>Hexapoda</taxon>
        <taxon>Insecta</taxon>
        <taxon>Pterygota</taxon>
        <taxon>Neoptera</taxon>
        <taxon>Endopterygota</taxon>
        <taxon>Lepidoptera</taxon>
        <taxon>Glossata</taxon>
        <taxon>Ditrysia</taxon>
        <taxon>Tineoidea</taxon>
        <taxon>Psychidae</taxon>
        <taxon>Oiketicinae</taxon>
        <taxon>Eumeta</taxon>
    </lineage>
</organism>
<keyword evidence="2" id="KW-1185">Reference proteome</keyword>